<keyword evidence="3" id="KW-1185">Reference proteome</keyword>
<keyword evidence="1" id="KW-0812">Transmembrane</keyword>
<protein>
    <submittedName>
        <fullName evidence="2">Uncharacterized protein</fullName>
    </submittedName>
</protein>
<dbReference type="EMBL" id="JAIVGD010000005">
    <property type="protein sequence ID" value="KAH0774264.1"/>
    <property type="molecule type" value="Genomic_DNA"/>
</dbReference>
<keyword evidence="1" id="KW-1133">Transmembrane helix</keyword>
<proteinExistence type="predicted"/>
<gene>
    <name evidence="2" type="ORF">KY290_011401</name>
</gene>
<feature type="transmembrane region" description="Helical" evidence="1">
    <location>
        <begin position="54"/>
        <end position="80"/>
    </location>
</feature>
<comment type="caution">
    <text evidence="2">The sequence shown here is derived from an EMBL/GenBank/DDBJ whole genome shotgun (WGS) entry which is preliminary data.</text>
</comment>
<organism evidence="2 3">
    <name type="scientific">Solanum tuberosum</name>
    <name type="common">Potato</name>
    <dbReference type="NCBI Taxonomy" id="4113"/>
    <lineage>
        <taxon>Eukaryota</taxon>
        <taxon>Viridiplantae</taxon>
        <taxon>Streptophyta</taxon>
        <taxon>Embryophyta</taxon>
        <taxon>Tracheophyta</taxon>
        <taxon>Spermatophyta</taxon>
        <taxon>Magnoliopsida</taxon>
        <taxon>eudicotyledons</taxon>
        <taxon>Gunneridae</taxon>
        <taxon>Pentapetalae</taxon>
        <taxon>asterids</taxon>
        <taxon>lamiids</taxon>
        <taxon>Solanales</taxon>
        <taxon>Solanaceae</taxon>
        <taxon>Solanoideae</taxon>
        <taxon>Solaneae</taxon>
        <taxon>Solanum</taxon>
    </lineage>
</organism>
<name>A0ABQ7W0I9_SOLTU</name>
<accession>A0ABQ7W0I9</accession>
<keyword evidence="1" id="KW-0472">Membrane</keyword>
<dbReference type="Proteomes" id="UP000826656">
    <property type="component" value="Unassembled WGS sequence"/>
</dbReference>
<evidence type="ECO:0000313" key="3">
    <source>
        <dbReference type="Proteomes" id="UP000826656"/>
    </source>
</evidence>
<sequence>MDKVFDLDLALTVVGISGGDTAEPPAPRCFTPPDDHDVNIQVFKQVLMIMAKKCLVVMFFMQIVSPNGSPFVILALFAAIKSPPLDGGADSEVKFDRLDF</sequence>
<evidence type="ECO:0000256" key="1">
    <source>
        <dbReference type="SAM" id="Phobius"/>
    </source>
</evidence>
<evidence type="ECO:0000313" key="2">
    <source>
        <dbReference type="EMBL" id="KAH0774264.1"/>
    </source>
</evidence>
<reference evidence="2 3" key="1">
    <citation type="journal article" date="2021" name="bioRxiv">
        <title>Chromosome-scale and haplotype-resolved genome assembly of a tetraploid potato cultivar.</title>
        <authorList>
            <person name="Sun H."/>
            <person name="Jiao W.-B."/>
            <person name="Krause K."/>
            <person name="Campoy J.A."/>
            <person name="Goel M."/>
            <person name="Folz-Donahue K."/>
            <person name="Kukat C."/>
            <person name="Huettel B."/>
            <person name="Schneeberger K."/>
        </authorList>
    </citation>
    <scope>NUCLEOTIDE SEQUENCE [LARGE SCALE GENOMIC DNA]</scope>
    <source>
        <strain evidence="2">SolTubOtavaFocal</strain>
        <tissue evidence="2">Leaves</tissue>
    </source>
</reference>